<proteinExistence type="predicted"/>
<evidence type="ECO:0000313" key="1">
    <source>
        <dbReference type="EMBL" id="AUX26507.1"/>
    </source>
</evidence>
<dbReference type="EMBL" id="CP012670">
    <property type="protein sequence ID" value="AUX26507.1"/>
    <property type="molecule type" value="Genomic_DNA"/>
</dbReference>
<reference evidence="1 2" key="1">
    <citation type="submission" date="2015-09" db="EMBL/GenBank/DDBJ databases">
        <title>Sorangium comparison.</title>
        <authorList>
            <person name="Zaburannyi N."/>
            <person name="Bunk B."/>
            <person name="Overmann J."/>
            <person name="Mueller R."/>
        </authorList>
    </citation>
    <scope>NUCLEOTIDE SEQUENCE [LARGE SCALE GENOMIC DNA]</scope>
    <source>
        <strain evidence="1 2">So ceGT47</strain>
    </source>
</reference>
<name>A0A4P2QA37_SORCE</name>
<dbReference type="InterPro" id="IPR007263">
    <property type="entry name" value="DCC1-like"/>
</dbReference>
<dbReference type="Proteomes" id="UP000295781">
    <property type="component" value="Chromosome"/>
</dbReference>
<dbReference type="RefSeq" id="WP_129354161.1">
    <property type="nucleotide sequence ID" value="NZ_CP012670.1"/>
</dbReference>
<evidence type="ECO:0000313" key="2">
    <source>
        <dbReference type="Proteomes" id="UP000295781"/>
    </source>
</evidence>
<sequence>MIERMERIERITVLYDAACALCARCRHWMERQAALVELEFLAAGSPEATARYGAVPWLGEELVVVSDRGEVWAGPAAFLVALWALEGYREWSYRLSGDTLSRVAERFFHALSGNRKWLAGWFGHPSCASGSCRLPGAPAPGPYR</sequence>
<evidence type="ECO:0008006" key="3">
    <source>
        <dbReference type="Google" id="ProtNLM"/>
    </source>
</evidence>
<accession>A0A4P2QA37</accession>
<dbReference type="OrthoDB" id="277004at2"/>
<gene>
    <name evidence="1" type="ORF">SOCEGT47_070760</name>
</gene>
<protein>
    <recommendedName>
        <fullName evidence="3">Thiol-disulfide oxidoreductase</fullName>
    </recommendedName>
</protein>
<dbReference type="Pfam" id="PF04134">
    <property type="entry name" value="DCC1-like"/>
    <property type="match status" value="1"/>
</dbReference>
<organism evidence="1 2">
    <name type="scientific">Sorangium cellulosum</name>
    <name type="common">Polyangium cellulosum</name>
    <dbReference type="NCBI Taxonomy" id="56"/>
    <lineage>
        <taxon>Bacteria</taxon>
        <taxon>Pseudomonadati</taxon>
        <taxon>Myxococcota</taxon>
        <taxon>Polyangia</taxon>
        <taxon>Polyangiales</taxon>
        <taxon>Polyangiaceae</taxon>
        <taxon>Sorangium</taxon>
    </lineage>
</organism>
<dbReference type="GO" id="GO:0015035">
    <property type="term" value="F:protein-disulfide reductase activity"/>
    <property type="evidence" value="ECO:0007669"/>
    <property type="project" value="InterPro"/>
</dbReference>
<dbReference type="AlphaFoldDB" id="A0A4P2QA37"/>